<sequence length="405" mass="46512">MEVENHGSNCSRVIFSRDFPPEFGIPCSPFKGFSAVKRIHHYTRDFPPGCGPNSQITTNIYAEKSDRKSGFSSDSSTWRRSVTAVRSKPPLGDVTGKTMVFNASSERSSGEREKVVEMEKLQKISREREKVVEMEKFQKISREREKAVEMEKSQKIFREKEKMVELKNSRKISGEREKVVEMEKSQKNSREREKVLEMVKLFRKRCVEISLSGRGIRRIDTAACAELRKEGKISNQSTLIIGAVPGVEVGDKFHYRVELAFVGLHKHYERGIDSMEWRGGRLATCIVASERHLDKMNDPNSLTYIGEGGVVRRNQVGKPPDQELKSGNLALWTNMNEQRPVRVVRGLNLERSYNRKILYVYDGLYEVKACEKKKGPNGNMIFEFQLTRCTGQPAVPWQACRRYQF</sequence>
<keyword evidence="2 3" id="KW-0539">Nucleus</keyword>
<dbReference type="InterPro" id="IPR051357">
    <property type="entry name" value="H3K9_HMTase_SUVAR3-9"/>
</dbReference>
<dbReference type="GO" id="GO:0005634">
    <property type="term" value="C:nucleus"/>
    <property type="evidence" value="ECO:0007669"/>
    <property type="project" value="UniProtKB-SubCell"/>
</dbReference>
<dbReference type="GO" id="GO:0005694">
    <property type="term" value="C:chromosome"/>
    <property type="evidence" value="ECO:0007669"/>
    <property type="project" value="UniProtKB-SubCell"/>
</dbReference>
<dbReference type="PANTHER" id="PTHR45660">
    <property type="entry name" value="HISTONE-LYSINE N-METHYLTRANSFERASE SETMAR"/>
    <property type="match status" value="1"/>
</dbReference>
<name>A0A9R0JUL6_SPIOL</name>
<dbReference type="PANTHER" id="PTHR45660:SF46">
    <property type="entry name" value="HISTONE-LYSINE N-METHYLTRANSFERASE, H3 LYSINE-9 SPECIFIC SUVH6"/>
    <property type="match status" value="1"/>
</dbReference>
<reference evidence="6" key="1">
    <citation type="journal article" date="2021" name="Nat. Commun.">
        <title>Genomic analyses provide insights into spinach domestication and the genetic basis of agronomic traits.</title>
        <authorList>
            <person name="Cai X."/>
            <person name="Sun X."/>
            <person name="Xu C."/>
            <person name="Sun H."/>
            <person name="Wang X."/>
            <person name="Ge C."/>
            <person name="Zhang Z."/>
            <person name="Wang Q."/>
            <person name="Fei Z."/>
            <person name="Jiao C."/>
            <person name="Wang Q."/>
        </authorList>
    </citation>
    <scope>NUCLEOTIDE SEQUENCE [LARGE SCALE GENOMIC DNA]</scope>
    <source>
        <strain evidence="6">cv. Varoflay</strain>
    </source>
</reference>
<feature type="region of interest" description="Disordered" evidence="4">
    <location>
        <begin position="62"/>
        <end position="97"/>
    </location>
</feature>
<evidence type="ECO:0000256" key="1">
    <source>
        <dbReference type="ARBA" id="ARBA00004286"/>
    </source>
</evidence>
<dbReference type="InterPro" id="IPR015947">
    <property type="entry name" value="PUA-like_sf"/>
</dbReference>
<dbReference type="SUPFAM" id="SSF88697">
    <property type="entry name" value="PUA domain-like"/>
    <property type="match status" value="1"/>
</dbReference>
<reference evidence="7" key="2">
    <citation type="submission" date="2025-08" db="UniProtKB">
        <authorList>
            <consortium name="RefSeq"/>
        </authorList>
    </citation>
    <scope>IDENTIFICATION</scope>
    <source>
        <tissue evidence="7">Leaf</tissue>
    </source>
</reference>
<dbReference type="GeneID" id="110787390"/>
<dbReference type="KEGG" id="soe:110787390"/>
<organism evidence="6 7">
    <name type="scientific">Spinacia oleracea</name>
    <name type="common">Spinach</name>
    <dbReference type="NCBI Taxonomy" id="3562"/>
    <lineage>
        <taxon>Eukaryota</taxon>
        <taxon>Viridiplantae</taxon>
        <taxon>Streptophyta</taxon>
        <taxon>Embryophyta</taxon>
        <taxon>Tracheophyta</taxon>
        <taxon>Spermatophyta</taxon>
        <taxon>Magnoliopsida</taxon>
        <taxon>eudicotyledons</taxon>
        <taxon>Gunneridae</taxon>
        <taxon>Pentapetalae</taxon>
        <taxon>Caryophyllales</taxon>
        <taxon>Chenopodiaceae</taxon>
        <taxon>Chenopodioideae</taxon>
        <taxon>Anserineae</taxon>
        <taxon>Spinacia</taxon>
    </lineage>
</organism>
<dbReference type="Proteomes" id="UP000813463">
    <property type="component" value="Chromosome 1"/>
</dbReference>
<dbReference type="PROSITE" id="PS51015">
    <property type="entry name" value="YDG"/>
    <property type="match status" value="1"/>
</dbReference>
<dbReference type="RefSeq" id="XP_021847706.2">
    <property type="nucleotide sequence ID" value="XM_021992014.2"/>
</dbReference>
<dbReference type="InterPro" id="IPR003105">
    <property type="entry name" value="SRA_YDG"/>
</dbReference>
<comment type="subcellular location">
    <subcellularLocation>
        <location evidence="1">Chromosome</location>
    </subcellularLocation>
    <subcellularLocation>
        <location evidence="3">Nucleus</location>
    </subcellularLocation>
</comment>
<evidence type="ECO:0000256" key="4">
    <source>
        <dbReference type="SAM" id="MobiDB-lite"/>
    </source>
</evidence>
<keyword evidence="6" id="KW-1185">Reference proteome</keyword>
<evidence type="ECO:0000313" key="7">
    <source>
        <dbReference type="RefSeq" id="XP_021847706.2"/>
    </source>
</evidence>
<dbReference type="AlphaFoldDB" id="A0A9R0JUL6"/>
<dbReference type="InterPro" id="IPR036987">
    <property type="entry name" value="SRA-YDG_sf"/>
</dbReference>
<evidence type="ECO:0000313" key="6">
    <source>
        <dbReference type="Proteomes" id="UP000813463"/>
    </source>
</evidence>
<evidence type="ECO:0000256" key="3">
    <source>
        <dbReference type="PROSITE-ProRule" id="PRU00358"/>
    </source>
</evidence>
<dbReference type="SMART" id="SM00466">
    <property type="entry name" value="SRA"/>
    <property type="match status" value="1"/>
</dbReference>
<dbReference type="Pfam" id="PF02182">
    <property type="entry name" value="SAD_SRA"/>
    <property type="match status" value="1"/>
</dbReference>
<gene>
    <name evidence="7" type="primary">LOC110787390</name>
</gene>
<protein>
    <submittedName>
        <fullName evidence="7">YDG domain-containing protein At5g47150-like</fullName>
    </submittedName>
</protein>
<dbReference type="Gene3D" id="2.30.280.10">
    <property type="entry name" value="SRA-YDG"/>
    <property type="match status" value="1"/>
</dbReference>
<proteinExistence type="predicted"/>
<feature type="domain" description="YDG" evidence="5">
    <location>
        <begin position="242"/>
        <end position="388"/>
    </location>
</feature>
<accession>A0A9R0JUL6</accession>
<evidence type="ECO:0000256" key="2">
    <source>
        <dbReference type="ARBA" id="ARBA00023242"/>
    </source>
</evidence>
<evidence type="ECO:0000259" key="5">
    <source>
        <dbReference type="PROSITE" id="PS51015"/>
    </source>
</evidence>
<dbReference type="GO" id="GO:0042054">
    <property type="term" value="F:histone methyltransferase activity"/>
    <property type="evidence" value="ECO:0000318"/>
    <property type="project" value="GO_Central"/>
</dbReference>
<dbReference type="GO" id="GO:0003690">
    <property type="term" value="F:double-stranded DNA binding"/>
    <property type="evidence" value="ECO:0000318"/>
    <property type="project" value="GO_Central"/>
</dbReference>